<dbReference type="InterPro" id="IPR035899">
    <property type="entry name" value="DBL_dom_sf"/>
</dbReference>
<feature type="region of interest" description="Disordered" evidence="1">
    <location>
        <begin position="689"/>
        <end position="712"/>
    </location>
</feature>
<dbReference type="PANTHER" id="PTHR22834:SF20">
    <property type="entry name" value="SH3 DOMAIN-CONTAINING PROTEIN"/>
    <property type="match status" value="1"/>
</dbReference>
<sequence>MSIPNQKPTPQKPLPPPPSDSQLFTPPQLTPKNPRRRERKNTILSTNSSSTTSLQSSTSTQSLILNELLDTERTYANDLKLCYEIFFKSAMKPKQTQLTRSKSISSTNSTGSTRNYKQYIDTGFQCNQQAELEAYELSRKAFPNSPNLPTFIDGQNKPILANNDLRAIFLNIHALLIWSQEFLVELENTTSKGLNVGDLFCQYIQSHFEPLYMYYCSRQTSSNNRFIHLLQTDVRVQAWHDDCSKKLQGLTNAWDLPSLLVKPFQRILKYPLLLNNLIKCNENKFGVNSLERALKDLQNLAARINDAKFRKDSVDHVLLTIGNSGYNSVDEVGRTPPTPNLNTVKKTPQMPSKKSRTFLRRRAKSVTHSSPSSSISSSPLQTPQNLASEHNQGNQNGPPTYAPEESIIFDRIVGQLELELQQMAAFAKHINDWIGCLSLELNQLAKLVGKWYATSSLDGVSVVENESTMTIEAYARIIREVFRRPYANLVREIDSKIHNRLKQVMKVTSNPRIVILKRNELLKEFETALMAIPSKSRASSSQLVSNAHEVFEKFHALDVQLRIELPEFLKGLRKALRGIVEQFVRLQVEYYNESHTLRFQWCKQWCTFNHEHTPERILKDWQIRFGIISDRLDKLNLQIAPNYDLPSRRQSETFNDVTLRTRAGSVTENTRISMSDDYVEGSIETSNRSSGVYIDSPPTPSSLSHNNDKSPTPSFYTRMLPQLSLDSYRTAFSKQSVDKAAINDDAKSIANSLKSFEVETERLACVMERDIGIGGLGLQVQANDESTTHE</sequence>
<dbReference type="InterPro" id="IPR051492">
    <property type="entry name" value="Dynamin-Rho_GEF"/>
</dbReference>
<comment type="caution">
    <text evidence="3">The sequence shown here is derived from an EMBL/GenBank/DDBJ whole genome shotgun (WGS) entry which is preliminary data.</text>
</comment>
<feature type="region of interest" description="Disordered" evidence="1">
    <location>
        <begin position="1"/>
        <end position="61"/>
    </location>
</feature>
<dbReference type="Proteomes" id="UP000307169">
    <property type="component" value="Unassembled WGS sequence"/>
</dbReference>
<protein>
    <recommendedName>
        <fullName evidence="2">DH domain-containing protein</fullName>
    </recommendedName>
</protein>
<feature type="compositionally biased region" description="Polar residues" evidence="1">
    <location>
        <begin position="20"/>
        <end position="31"/>
    </location>
</feature>
<dbReference type="SMART" id="SM00325">
    <property type="entry name" value="RhoGEF"/>
    <property type="match status" value="1"/>
</dbReference>
<dbReference type="GO" id="GO:0031991">
    <property type="term" value="P:regulation of actomyosin contractile ring contraction"/>
    <property type="evidence" value="ECO:0007669"/>
    <property type="project" value="TreeGrafter"/>
</dbReference>
<organism evidence="3 4">
    <name type="scientific">Wallemia mellicola</name>
    <dbReference type="NCBI Taxonomy" id="1708541"/>
    <lineage>
        <taxon>Eukaryota</taxon>
        <taxon>Fungi</taxon>
        <taxon>Dikarya</taxon>
        <taxon>Basidiomycota</taxon>
        <taxon>Wallemiomycotina</taxon>
        <taxon>Wallemiomycetes</taxon>
        <taxon>Wallemiales</taxon>
        <taxon>Wallemiaceae</taxon>
        <taxon>Wallemia</taxon>
    </lineage>
</organism>
<dbReference type="EMBL" id="SPRH01000006">
    <property type="protein sequence ID" value="TIC03541.1"/>
    <property type="molecule type" value="Genomic_DNA"/>
</dbReference>
<feature type="region of interest" description="Disordered" evidence="1">
    <location>
        <begin position="328"/>
        <end position="401"/>
    </location>
</feature>
<dbReference type="AlphaFoldDB" id="A0A4T0P0L3"/>
<accession>A0A4T0P0L3</accession>
<feature type="compositionally biased region" description="Polar residues" evidence="1">
    <location>
        <begin position="340"/>
        <end position="352"/>
    </location>
</feature>
<dbReference type="SUPFAM" id="SSF48065">
    <property type="entry name" value="DBL homology domain (DH-domain)"/>
    <property type="match status" value="1"/>
</dbReference>
<feature type="compositionally biased region" description="Polar residues" evidence="1">
    <location>
        <begin position="701"/>
        <end position="712"/>
    </location>
</feature>
<proteinExistence type="predicted"/>
<dbReference type="GO" id="GO:0005085">
    <property type="term" value="F:guanyl-nucleotide exchange factor activity"/>
    <property type="evidence" value="ECO:0007669"/>
    <property type="project" value="InterPro"/>
</dbReference>
<dbReference type="Gene3D" id="1.20.1270.60">
    <property type="entry name" value="Arfaptin homology (AH) domain/BAR domain"/>
    <property type="match status" value="1"/>
</dbReference>
<feature type="compositionally biased region" description="Low complexity" evidence="1">
    <location>
        <begin position="369"/>
        <end position="379"/>
    </location>
</feature>
<dbReference type="PANTHER" id="PTHR22834">
    <property type="entry name" value="NUCLEAR FUSION PROTEIN FUS2"/>
    <property type="match status" value="1"/>
</dbReference>
<evidence type="ECO:0000256" key="1">
    <source>
        <dbReference type="SAM" id="MobiDB-lite"/>
    </source>
</evidence>
<feature type="compositionally biased region" description="Polar residues" evidence="1">
    <location>
        <begin position="380"/>
        <end position="398"/>
    </location>
</feature>
<dbReference type="InterPro" id="IPR027267">
    <property type="entry name" value="AH/BAR_dom_sf"/>
</dbReference>
<evidence type="ECO:0000259" key="2">
    <source>
        <dbReference type="PROSITE" id="PS50010"/>
    </source>
</evidence>
<dbReference type="Gene3D" id="1.20.900.10">
    <property type="entry name" value="Dbl homology (DH) domain"/>
    <property type="match status" value="1"/>
</dbReference>
<gene>
    <name evidence="3" type="ORF">E3Q17_00804</name>
</gene>
<dbReference type="Pfam" id="PF00621">
    <property type="entry name" value="RhoGEF"/>
    <property type="match status" value="1"/>
</dbReference>
<evidence type="ECO:0000313" key="3">
    <source>
        <dbReference type="EMBL" id="TIC03541.1"/>
    </source>
</evidence>
<dbReference type="GO" id="GO:0032955">
    <property type="term" value="P:regulation of division septum assembly"/>
    <property type="evidence" value="ECO:0007669"/>
    <property type="project" value="TreeGrafter"/>
</dbReference>
<dbReference type="PROSITE" id="PS50010">
    <property type="entry name" value="DH_2"/>
    <property type="match status" value="1"/>
</dbReference>
<evidence type="ECO:0000313" key="4">
    <source>
        <dbReference type="Proteomes" id="UP000307169"/>
    </source>
</evidence>
<feature type="domain" description="DH" evidence="2">
    <location>
        <begin position="60"/>
        <end position="307"/>
    </location>
</feature>
<feature type="compositionally biased region" description="Pro residues" evidence="1">
    <location>
        <begin position="10"/>
        <end position="19"/>
    </location>
</feature>
<dbReference type="CDD" id="cd00160">
    <property type="entry name" value="RhoGEF"/>
    <property type="match status" value="1"/>
</dbReference>
<name>A0A4T0P0L3_9BASI</name>
<feature type="compositionally biased region" description="Basic residues" evidence="1">
    <location>
        <begin position="353"/>
        <end position="365"/>
    </location>
</feature>
<feature type="compositionally biased region" description="Low complexity" evidence="1">
    <location>
        <begin position="42"/>
        <end position="61"/>
    </location>
</feature>
<dbReference type="SUPFAM" id="SSF103657">
    <property type="entry name" value="BAR/IMD domain-like"/>
    <property type="match status" value="1"/>
</dbReference>
<dbReference type="InterPro" id="IPR000219">
    <property type="entry name" value="DH_dom"/>
</dbReference>
<dbReference type="GO" id="GO:0005737">
    <property type="term" value="C:cytoplasm"/>
    <property type="evidence" value="ECO:0007669"/>
    <property type="project" value="TreeGrafter"/>
</dbReference>
<reference evidence="3 4" key="1">
    <citation type="submission" date="2019-03" db="EMBL/GenBank/DDBJ databases">
        <title>Sequencing 25 genomes of Wallemia mellicola.</title>
        <authorList>
            <person name="Gostincar C."/>
        </authorList>
    </citation>
    <scope>NUCLEOTIDE SEQUENCE [LARGE SCALE GENOMIC DNA]</scope>
    <source>
        <strain evidence="3 4">EXF-1262</strain>
    </source>
</reference>